<dbReference type="Pfam" id="PF00012">
    <property type="entry name" value="HSP70"/>
    <property type="match status" value="1"/>
</dbReference>
<comment type="similarity">
    <text evidence="1">Belongs to the heat shock protein 70 family.</text>
</comment>
<keyword evidence="6" id="KW-0143">Chaperone</keyword>
<dbReference type="Gene3D" id="3.30.420.40">
    <property type="match status" value="2"/>
</dbReference>
<dbReference type="InterPro" id="IPR029047">
    <property type="entry name" value="HSP70_peptide-bd_sf"/>
</dbReference>
<dbReference type="EMBL" id="JACHJL010000010">
    <property type="protein sequence ID" value="MBB5937210.1"/>
    <property type="molecule type" value="Genomic_DNA"/>
</dbReference>
<organism evidence="7 8">
    <name type="scientific">Streptomyces zagrosensis</name>
    <dbReference type="NCBI Taxonomy" id="1042984"/>
    <lineage>
        <taxon>Bacteria</taxon>
        <taxon>Bacillati</taxon>
        <taxon>Actinomycetota</taxon>
        <taxon>Actinomycetes</taxon>
        <taxon>Kitasatosporales</taxon>
        <taxon>Streptomycetaceae</taxon>
        <taxon>Streptomyces</taxon>
    </lineage>
</organism>
<keyword evidence="4" id="KW-0067">ATP-binding</keyword>
<sequence>MHRTLGIDLGTTNSVTAWLHDGVPAVLPNRHGDPATPSALGIDSRGALLVGQEALNWRAGDPRSVITEVKRLIGRRWDDDLVQQALVTRPGDAPPVRAGADGSVEIRLGEHYLSPVQVSAILLRRLKKDAEDSAGVPFQRAVITVPAYFAEPQTHAVREAGRLAGFHVARIVEEPTAAAHAFGIRSGENGTPDYATLLVFDLGGGTFDVSLLTIGPGYFSVDKLGGDNLLGGADFDALLDSYLRARLDGRDHSGEGDSSRIRAAAERVKVELSAQDAYDVTLAPLGTQGGSWSGTVRRTDFEELLTEHLSRMRDTVGSVLTDSGSLPEDIQRVLLVGGSTRIPAVRRDLQTLFGEDTVSDAVDPMMAVAHGAAVEAGLLDSLDCPAESCTIDGIPVAEDACPSCDAPLLGAAMVDCPGCHVPAAELTTVCPVCTTDLSGLRAVTPAAVRTECPECGRADNPASATVCLDCDTPLDVGGLKCPGCAMVNVPGLSNCSFCGGDFGTALPQQVTAQHIGLELDDGALKVLFPGGTHYPTEWHRIDDLAVRSDNGASVRFQLWEGPHLRSAQRNEFCGSFVDERTEGLRGEVPLTVQARLDADRTIALQYRLGSGDWRGAELRRSLVSTGAGRKAAELHNRYARFLADFKHGLATAELDALTEAQADLAALAKGETVGRSLDGLLKSARTTLDLCTRARSAYAQASIAPRSGRGLLPPPLLEELREAAEAVMDARKAMDLDAMRANTDRLEDLWTGIDPEVRTSLVTIRLAEQNAYPATLRKEIVTARDELRSAVERGDQAAQDAQLVRLVGLAKAGSGQFADVTTPPSVGSVLPTKR</sequence>
<dbReference type="AlphaFoldDB" id="A0A7W9QBJ7"/>
<comment type="caution">
    <text evidence="7">The sequence shown here is derived from an EMBL/GenBank/DDBJ whole genome shotgun (WGS) entry which is preliminary data.</text>
</comment>
<dbReference type="PROSITE" id="PS00329">
    <property type="entry name" value="HSP70_2"/>
    <property type="match status" value="1"/>
</dbReference>
<dbReference type="InterPro" id="IPR013126">
    <property type="entry name" value="Hsp_70_fam"/>
</dbReference>
<dbReference type="InterPro" id="IPR043129">
    <property type="entry name" value="ATPase_NBD"/>
</dbReference>
<dbReference type="PROSITE" id="PS01036">
    <property type="entry name" value="HSP70_3"/>
    <property type="match status" value="1"/>
</dbReference>
<accession>A0A7W9QBJ7</accession>
<evidence type="ECO:0000256" key="1">
    <source>
        <dbReference type="ARBA" id="ARBA00007381"/>
    </source>
</evidence>
<dbReference type="RefSeq" id="WP_184573977.1">
    <property type="nucleotide sequence ID" value="NZ_JACHJL010000010.1"/>
</dbReference>
<dbReference type="Gene3D" id="3.90.640.10">
    <property type="entry name" value="Actin, Chain A, domain 4"/>
    <property type="match status" value="1"/>
</dbReference>
<gene>
    <name evidence="7" type="ORF">FHS42_004289</name>
</gene>
<evidence type="ECO:0000256" key="5">
    <source>
        <dbReference type="ARBA" id="ARBA00023016"/>
    </source>
</evidence>
<protein>
    <submittedName>
        <fullName evidence="7">Actin-like ATPase involved in cell morphogenesis</fullName>
    </submittedName>
</protein>
<keyword evidence="3" id="KW-0547">Nucleotide-binding</keyword>
<evidence type="ECO:0000256" key="4">
    <source>
        <dbReference type="ARBA" id="ARBA00022840"/>
    </source>
</evidence>
<name>A0A7W9QBJ7_9ACTN</name>
<dbReference type="GO" id="GO:0140662">
    <property type="term" value="F:ATP-dependent protein folding chaperone"/>
    <property type="evidence" value="ECO:0007669"/>
    <property type="project" value="InterPro"/>
</dbReference>
<dbReference type="PROSITE" id="PS00297">
    <property type="entry name" value="HSP70_1"/>
    <property type="match status" value="1"/>
</dbReference>
<keyword evidence="2" id="KW-0597">Phosphoprotein</keyword>
<evidence type="ECO:0000313" key="7">
    <source>
        <dbReference type="EMBL" id="MBB5937210.1"/>
    </source>
</evidence>
<evidence type="ECO:0000256" key="3">
    <source>
        <dbReference type="ARBA" id="ARBA00022741"/>
    </source>
</evidence>
<dbReference type="SUPFAM" id="SSF100920">
    <property type="entry name" value="Heat shock protein 70kD (HSP70), peptide-binding domain"/>
    <property type="match status" value="1"/>
</dbReference>
<evidence type="ECO:0000256" key="2">
    <source>
        <dbReference type="ARBA" id="ARBA00022553"/>
    </source>
</evidence>
<evidence type="ECO:0000256" key="6">
    <source>
        <dbReference type="ARBA" id="ARBA00023186"/>
    </source>
</evidence>
<keyword evidence="8" id="KW-1185">Reference proteome</keyword>
<keyword evidence="5" id="KW-0346">Stress response</keyword>
<evidence type="ECO:0000313" key="8">
    <source>
        <dbReference type="Proteomes" id="UP000588098"/>
    </source>
</evidence>
<dbReference type="PANTHER" id="PTHR19375">
    <property type="entry name" value="HEAT SHOCK PROTEIN 70KDA"/>
    <property type="match status" value="1"/>
</dbReference>
<proteinExistence type="inferred from homology"/>
<dbReference type="CDD" id="cd24029">
    <property type="entry name" value="ASKHA_NBD_HSP70_DnaK_HscA_HscC"/>
    <property type="match status" value="1"/>
</dbReference>
<dbReference type="SUPFAM" id="SSF53067">
    <property type="entry name" value="Actin-like ATPase domain"/>
    <property type="match status" value="2"/>
</dbReference>
<dbReference type="GO" id="GO:0005524">
    <property type="term" value="F:ATP binding"/>
    <property type="evidence" value="ECO:0007669"/>
    <property type="project" value="UniProtKB-KW"/>
</dbReference>
<dbReference type="PRINTS" id="PR00301">
    <property type="entry name" value="HEATSHOCK70"/>
</dbReference>
<dbReference type="InterPro" id="IPR018181">
    <property type="entry name" value="Heat_shock_70_CS"/>
</dbReference>
<dbReference type="Gene3D" id="2.60.34.10">
    <property type="entry name" value="Substrate Binding Domain Of DNAk, Chain A, domain 1"/>
    <property type="match status" value="1"/>
</dbReference>
<reference evidence="7 8" key="1">
    <citation type="submission" date="2020-08" db="EMBL/GenBank/DDBJ databases">
        <title>Genomic Encyclopedia of Type Strains, Phase III (KMG-III): the genomes of soil and plant-associated and newly described type strains.</title>
        <authorList>
            <person name="Whitman W."/>
        </authorList>
    </citation>
    <scope>NUCLEOTIDE SEQUENCE [LARGE SCALE GENOMIC DNA]</scope>
    <source>
        <strain evidence="7 8">CECT 8305</strain>
    </source>
</reference>
<dbReference type="Proteomes" id="UP000588098">
    <property type="component" value="Unassembled WGS sequence"/>
</dbReference>